<dbReference type="GO" id="GO:0005524">
    <property type="term" value="F:ATP binding"/>
    <property type="evidence" value="ECO:0007669"/>
    <property type="project" value="UniProtKB-UniRule"/>
</dbReference>
<evidence type="ECO:0000313" key="9">
    <source>
        <dbReference type="EMBL" id="XBV87101.1"/>
    </source>
</evidence>
<dbReference type="InterPro" id="IPR003593">
    <property type="entry name" value="AAA+_ATPase"/>
</dbReference>
<dbReference type="GO" id="GO:0051603">
    <property type="term" value="P:proteolysis involved in protein catabolic process"/>
    <property type="evidence" value="ECO:0007669"/>
    <property type="project" value="TreeGrafter"/>
</dbReference>
<proteinExistence type="inferred from homology"/>
<reference evidence="9" key="1">
    <citation type="submission" date="2024-06" db="EMBL/GenBank/DDBJ databases">
        <title>Draft Genome Sequence of Deinococcus sonorensis Type Strain KR-87, a Biofilm Producing Representative of the Genus Deinococcus.</title>
        <authorList>
            <person name="Boren L.S."/>
            <person name="Grosso R.A."/>
            <person name="Hugenberg-Cox A.N."/>
            <person name="Hill J.T.E."/>
            <person name="Albert C.M."/>
            <person name="Tuohy J.M."/>
        </authorList>
    </citation>
    <scope>NUCLEOTIDE SEQUENCE</scope>
    <source>
        <strain evidence="9">KR-87</strain>
    </source>
</reference>
<feature type="binding site" evidence="6 7">
    <location>
        <position position="18"/>
    </location>
    <ligand>
        <name>Zn(2+)</name>
        <dbReference type="ChEBI" id="CHEBI:29105"/>
    </ligand>
</feature>
<dbReference type="GO" id="GO:0008233">
    <property type="term" value="F:peptidase activity"/>
    <property type="evidence" value="ECO:0007669"/>
    <property type="project" value="UniProtKB-KW"/>
</dbReference>
<evidence type="ECO:0000256" key="1">
    <source>
        <dbReference type="ARBA" id="ARBA00022723"/>
    </source>
</evidence>
<dbReference type="KEGG" id="dsc:ABOD76_12600"/>
<dbReference type="NCBIfam" id="TIGR00382">
    <property type="entry name" value="clpX"/>
    <property type="match status" value="1"/>
</dbReference>
<dbReference type="SMART" id="SM00382">
    <property type="entry name" value="AAA"/>
    <property type="match status" value="1"/>
</dbReference>
<dbReference type="InterPro" id="IPR003959">
    <property type="entry name" value="ATPase_AAA_core"/>
</dbReference>
<evidence type="ECO:0000256" key="3">
    <source>
        <dbReference type="ARBA" id="ARBA00022833"/>
    </source>
</evidence>
<keyword evidence="2 6" id="KW-0547">Nucleotide-binding</keyword>
<dbReference type="GO" id="GO:0051082">
    <property type="term" value="F:unfolded protein binding"/>
    <property type="evidence" value="ECO:0007669"/>
    <property type="project" value="UniProtKB-UniRule"/>
</dbReference>
<comment type="subunit">
    <text evidence="6">Component of the ClpX-ClpP complex. Forms a hexameric ring that, in the presence of ATP, binds to fourteen ClpP subunits assembled into a disk-like structure with a central cavity, resembling the structure of eukaryotic proteasomes.</text>
</comment>
<protein>
    <recommendedName>
        <fullName evidence="6">ATP-dependent Clp protease ATP-binding subunit ClpX</fullName>
    </recommendedName>
</protein>
<dbReference type="GO" id="GO:0008270">
    <property type="term" value="F:zinc ion binding"/>
    <property type="evidence" value="ECO:0007669"/>
    <property type="project" value="UniProtKB-UniRule"/>
</dbReference>
<evidence type="ECO:0000256" key="4">
    <source>
        <dbReference type="ARBA" id="ARBA00022840"/>
    </source>
</evidence>
<dbReference type="Gene3D" id="3.40.50.300">
    <property type="entry name" value="P-loop containing nucleotide triphosphate hydrolases"/>
    <property type="match status" value="1"/>
</dbReference>
<dbReference type="PROSITE" id="PS51902">
    <property type="entry name" value="CLPX_ZB"/>
    <property type="match status" value="1"/>
</dbReference>
<feature type="binding site" evidence="6 7">
    <location>
        <position position="42"/>
    </location>
    <ligand>
        <name>Zn(2+)</name>
        <dbReference type="ChEBI" id="CHEBI:29105"/>
    </ligand>
</feature>
<dbReference type="InterPro" id="IPR010603">
    <property type="entry name" value="Znf_CppX_C4"/>
</dbReference>
<dbReference type="GO" id="GO:0140662">
    <property type="term" value="F:ATP-dependent protein folding chaperone"/>
    <property type="evidence" value="ECO:0007669"/>
    <property type="project" value="InterPro"/>
</dbReference>
<dbReference type="FunFam" id="3.40.50.300:FF:000005">
    <property type="entry name" value="ATP-dependent Clp protease ATP-binding subunit ClpX"/>
    <property type="match status" value="1"/>
</dbReference>
<comment type="similarity">
    <text evidence="6 7">Belongs to the ClpX chaperone family.</text>
</comment>
<dbReference type="PANTHER" id="PTHR48102">
    <property type="entry name" value="ATP-DEPENDENT CLP PROTEASE ATP-BINDING SUBUNIT CLPX-LIKE, MITOCHONDRIAL-RELATED"/>
    <property type="match status" value="1"/>
</dbReference>
<dbReference type="SMART" id="SM00994">
    <property type="entry name" value="zf-C4_ClpX"/>
    <property type="match status" value="1"/>
</dbReference>
<dbReference type="Pfam" id="PF07724">
    <property type="entry name" value="AAA_2"/>
    <property type="match status" value="1"/>
</dbReference>
<evidence type="ECO:0000259" key="8">
    <source>
        <dbReference type="PROSITE" id="PS51902"/>
    </source>
</evidence>
<keyword evidence="9" id="KW-0645">Protease</keyword>
<dbReference type="SUPFAM" id="SSF57716">
    <property type="entry name" value="Glucocorticoid receptor-like (DNA-binding domain)"/>
    <property type="match status" value="1"/>
</dbReference>
<gene>
    <name evidence="6 9" type="primary">clpX</name>
    <name evidence="9" type="ORF">ABOD76_12600</name>
</gene>
<feature type="binding site" evidence="6 7">
    <location>
        <position position="39"/>
    </location>
    <ligand>
        <name>Zn(2+)</name>
        <dbReference type="ChEBI" id="CHEBI:29105"/>
    </ligand>
</feature>
<keyword evidence="5 6" id="KW-0143">Chaperone</keyword>
<feature type="binding site" evidence="6">
    <location>
        <begin position="117"/>
        <end position="124"/>
    </location>
    <ligand>
        <name>ATP</name>
        <dbReference type="ChEBI" id="CHEBI:30616"/>
    </ligand>
</feature>
<comment type="function">
    <text evidence="6">ATP-dependent specificity component of the Clp protease. It directs the protease to specific substrates. Can perform chaperone functions in the absence of ClpP.</text>
</comment>
<dbReference type="AlphaFoldDB" id="A0AAU7UF99"/>
<dbReference type="CDD" id="cd19497">
    <property type="entry name" value="RecA-like_ClpX"/>
    <property type="match status" value="1"/>
</dbReference>
<dbReference type="GO" id="GO:0051301">
    <property type="term" value="P:cell division"/>
    <property type="evidence" value="ECO:0007669"/>
    <property type="project" value="TreeGrafter"/>
</dbReference>
<dbReference type="InterPro" id="IPR019489">
    <property type="entry name" value="Clp_ATPase_C"/>
</dbReference>
<dbReference type="PANTHER" id="PTHR48102:SF7">
    <property type="entry name" value="ATP-DEPENDENT CLP PROTEASE ATP-BINDING SUBUNIT CLPX-LIKE, MITOCHONDRIAL"/>
    <property type="match status" value="1"/>
</dbReference>
<dbReference type="GO" id="GO:0046983">
    <property type="term" value="F:protein dimerization activity"/>
    <property type="evidence" value="ECO:0007669"/>
    <property type="project" value="UniProtKB-UniRule"/>
</dbReference>
<dbReference type="InterPro" id="IPR059188">
    <property type="entry name" value="Znf_CLPX-like"/>
</dbReference>
<keyword evidence="4 6" id="KW-0067">ATP-binding</keyword>
<accession>A0AAU7UF99</accession>
<dbReference type="SMART" id="SM01086">
    <property type="entry name" value="ClpB_D2-small"/>
    <property type="match status" value="1"/>
</dbReference>
<dbReference type="GO" id="GO:0009376">
    <property type="term" value="C:HslUV protease complex"/>
    <property type="evidence" value="ECO:0007669"/>
    <property type="project" value="TreeGrafter"/>
</dbReference>
<keyword evidence="3 6" id="KW-0862">Zinc</keyword>
<dbReference type="Pfam" id="PF06689">
    <property type="entry name" value="zf-C4_ClpX"/>
    <property type="match status" value="1"/>
</dbReference>
<dbReference type="RefSeq" id="WP_350245217.1">
    <property type="nucleotide sequence ID" value="NZ_CP158299.1"/>
</dbReference>
<dbReference type="FunFam" id="1.10.8.60:FF:000002">
    <property type="entry name" value="ATP-dependent Clp protease ATP-binding subunit ClpX"/>
    <property type="match status" value="1"/>
</dbReference>
<dbReference type="EMBL" id="CP158299">
    <property type="protein sequence ID" value="XBV87101.1"/>
    <property type="molecule type" value="Genomic_DNA"/>
</dbReference>
<dbReference type="Gene3D" id="1.10.8.60">
    <property type="match status" value="1"/>
</dbReference>
<organism evidence="9">
    <name type="scientific">Deinococcus sonorensis KR-87</name>
    <dbReference type="NCBI Taxonomy" id="694439"/>
    <lineage>
        <taxon>Bacteria</taxon>
        <taxon>Thermotogati</taxon>
        <taxon>Deinococcota</taxon>
        <taxon>Deinococci</taxon>
        <taxon>Deinococcales</taxon>
        <taxon>Deinococcaceae</taxon>
        <taxon>Deinococcus</taxon>
    </lineage>
</organism>
<keyword evidence="9" id="KW-0378">Hydrolase</keyword>
<dbReference type="GO" id="GO:0016887">
    <property type="term" value="F:ATP hydrolysis activity"/>
    <property type="evidence" value="ECO:0007669"/>
    <property type="project" value="InterPro"/>
</dbReference>
<evidence type="ECO:0000256" key="6">
    <source>
        <dbReference type="HAMAP-Rule" id="MF_00175"/>
    </source>
</evidence>
<evidence type="ECO:0000256" key="2">
    <source>
        <dbReference type="ARBA" id="ARBA00022741"/>
    </source>
</evidence>
<dbReference type="InterPro" id="IPR004487">
    <property type="entry name" value="Clp_protease_ATP-bd_su_ClpX"/>
</dbReference>
<dbReference type="InterPro" id="IPR038366">
    <property type="entry name" value="Znf_CppX_C4_sf"/>
</dbReference>
<dbReference type="InterPro" id="IPR027417">
    <property type="entry name" value="P-loop_NTPase"/>
</dbReference>
<evidence type="ECO:0000256" key="5">
    <source>
        <dbReference type="ARBA" id="ARBA00023186"/>
    </source>
</evidence>
<dbReference type="InterPro" id="IPR050052">
    <property type="entry name" value="ATP-dep_Clp_protease_ClpX"/>
</dbReference>
<dbReference type="HAMAP" id="MF_00175">
    <property type="entry name" value="ClpX"/>
    <property type="match status" value="1"/>
</dbReference>
<dbReference type="NCBIfam" id="NF003745">
    <property type="entry name" value="PRK05342.1"/>
    <property type="match status" value="1"/>
</dbReference>
<sequence length="408" mass="44412">MTGKSGGRGVVADKCSFCGRSHPQIAQLIEAPGRAAFICNECAERASELVRQNRPAGSEFSLDQLPTPKEIKAYLDEFVIGQDEAKKALAVAVVSHYQRLAHPEANLGKSNILLVGPTGTGKTLLAQSLAEMLEVPFAIADATTLTEAGYVGDDVENVIVRLLQAADYDVSAAERGIIYIDEIDKIARKSEGTSITRDVSGEGVQQALLKIIEGTVSQVPPQGGRKHPQQELVQVNTKNILFIVGGAFDGIQDITRARTNIRSLGFGSEAKGDESQELRFQPEDLVKFGLIPEFVGRLPLVVQLQDLDEDALVRILTEPNGAIIRQYQTLFDFQGVDLSFTDAALREVAKQAKARGTGARGLRAVLEKAMTDLLFELPIEKLRAMRFDAEHIEHPMRLLESKGLKKSA</sequence>
<dbReference type="Pfam" id="PF10431">
    <property type="entry name" value="ClpB_D2-small"/>
    <property type="match status" value="1"/>
</dbReference>
<name>A0AAU7UF99_9DEIO</name>
<keyword evidence="1 6" id="KW-0479">Metal-binding</keyword>
<feature type="domain" description="ClpX-type ZB" evidence="8">
    <location>
        <begin position="1"/>
        <end position="58"/>
    </location>
</feature>
<dbReference type="InterPro" id="IPR046425">
    <property type="entry name" value="ClpX_bact"/>
</dbReference>
<dbReference type="SUPFAM" id="SSF52540">
    <property type="entry name" value="P-loop containing nucleoside triphosphate hydrolases"/>
    <property type="match status" value="1"/>
</dbReference>
<evidence type="ECO:0000256" key="7">
    <source>
        <dbReference type="PROSITE-ProRule" id="PRU01250"/>
    </source>
</evidence>
<dbReference type="Gene3D" id="6.20.220.10">
    <property type="entry name" value="ClpX chaperone, C4-type zinc finger domain"/>
    <property type="match status" value="1"/>
</dbReference>
<feature type="binding site" evidence="6 7">
    <location>
        <position position="15"/>
    </location>
    <ligand>
        <name>Zn(2+)</name>
        <dbReference type="ChEBI" id="CHEBI:29105"/>
    </ligand>
</feature>